<organism evidence="2 3">
    <name type="scientific">Paenibacillus ferrarius</name>
    <dbReference type="NCBI Taxonomy" id="1469647"/>
    <lineage>
        <taxon>Bacteria</taxon>
        <taxon>Bacillati</taxon>
        <taxon>Bacillota</taxon>
        <taxon>Bacilli</taxon>
        <taxon>Bacillales</taxon>
        <taxon>Paenibacillaceae</taxon>
        <taxon>Paenibacillus</taxon>
    </lineage>
</organism>
<sequence>MGLIEGYWDGTFRPQERINRLEMAVIISRAMKLEKGTTQQAIADYNQIPGWAKSYVEAVYEHGLLEGAAGNQFVPYGVTTRAESAVIMLRIWNKLH</sequence>
<keyword evidence="3" id="KW-1185">Reference proteome</keyword>
<name>A0A1V4HJP8_9BACL</name>
<protein>
    <recommendedName>
        <fullName evidence="1">SLH domain-containing protein</fullName>
    </recommendedName>
</protein>
<dbReference type="AlphaFoldDB" id="A0A1V4HJP8"/>
<evidence type="ECO:0000313" key="2">
    <source>
        <dbReference type="EMBL" id="OPH57131.1"/>
    </source>
</evidence>
<comment type="caution">
    <text evidence="2">The sequence shown here is derived from an EMBL/GenBank/DDBJ whole genome shotgun (WGS) entry which is preliminary data.</text>
</comment>
<feature type="domain" description="SLH" evidence="1">
    <location>
        <begin position="42"/>
        <end position="96"/>
    </location>
</feature>
<dbReference type="Pfam" id="PF00395">
    <property type="entry name" value="SLH"/>
    <property type="match status" value="2"/>
</dbReference>
<dbReference type="PROSITE" id="PS51272">
    <property type="entry name" value="SLH"/>
    <property type="match status" value="2"/>
</dbReference>
<dbReference type="Proteomes" id="UP000190626">
    <property type="component" value="Unassembled WGS sequence"/>
</dbReference>
<feature type="domain" description="SLH" evidence="1">
    <location>
        <begin position="1"/>
        <end position="41"/>
    </location>
</feature>
<reference evidence="3" key="1">
    <citation type="submission" date="2016-07" db="EMBL/GenBank/DDBJ databases">
        <authorList>
            <person name="Florea S."/>
            <person name="Webb J.S."/>
            <person name="Jaromczyk J."/>
            <person name="Schardl C.L."/>
        </authorList>
    </citation>
    <scope>NUCLEOTIDE SEQUENCE [LARGE SCALE GENOMIC DNA]</scope>
    <source>
        <strain evidence="3">CY1</strain>
    </source>
</reference>
<accession>A0A1V4HJP8</accession>
<dbReference type="InterPro" id="IPR001119">
    <property type="entry name" value="SLH_dom"/>
</dbReference>
<evidence type="ECO:0000259" key="1">
    <source>
        <dbReference type="PROSITE" id="PS51272"/>
    </source>
</evidence>
<gene>
    <name evidence="2" type="ORF">BC351_25000</name>
</gene>
<proteinExistence type="predicted"/>
<evidence type="ECO:0000313" key="3">
    <source>
        <dbReference type="Proteomes" id="UP000190626"/>
    </source>
</evidence>
<dbReference type="EMBL" id="MBTG01000013">
    <property type="protein sequence ID" value="OPH57131.1"/>
    <property type="molecule type" value="Genomic_DNA"/>
</dbReference>
<dbReference type="STRING" id="1469647.BC351_25000"/>